<feature type="transmembrane region" description="Helical" evidence="2">
    <location>
        <begin position="27"/>
        <end position="49"/>
    </location>
</feature>
<keyword evidence="2" id="KW-0472">Membrane</keyword>
<dbReference type="EMBL" id="JBHSON010000019">
    <property type="protein sequence ID" value="MFC5747130.1"/>
    <property type="molecule type" value="Genomic_DNA"/>
</dbReference>
<organism evidence="3 4">
    <name type="scientific">Actinomadura rugatobispora</name>
    <dbReference type="NCBI Taxonomy" id="1994"/>
    <lineage>
        <taxon>Bacteria</taxon>
        <taxon>Bacillati</taxon>
        <taxon>Actinomycetota</taxon>
        <taxon>Actinomycetes</taxon>
        <taxon>Streptosporangiales</taxon>
        <taxon>Thermomonosporaceae</taxon>
        <taxon>Actinomadura</taxon>
    </lineage>
</organism>
<evidence type="ECO:0000313" key="3">
    <source>
        <dbReference type="EMBL" id="MFC5747130.1"/>
    </source>
</evidence>
<keyword evidence="2" id="KW-1133">Transmembrane helix</keyword>
<reference evidence="4" key="1">
    <citation type="journal article" date="2019" name="Int. J. Syst. Evol. Microbiol.">
        <title>The Global Catalogue of Microorganisms (GCM) 10K type strain sequencing project: providing services to taxonomists for standard genome sequencing and annotation.</title>
        <authorList>
            <consortium name="The Broad Institute Genomics Platform"/>
            <consortium name="The Broad Institute Genome Sequencing Center for Infectious Disease"/>
            <person name="Wu L."/>
            <person name="Ma J."/>
        </authorList>
    </citation>
    <scope>NUCLEOTIDE SEQUENCE [LARGE SCALE GENOMIC DNA]</scope>
    <source>
        <strain evidence="4">KCTC 42087</strain>
    </source>
</reference>
<feature type="region of interest" description="Disordered" evidence="1">
    <location>
        <begin position="1"/>
        <end position="23"/>
    </location>
</feature>
<feature type="transmembrane region" description="Helical" evidence="2">
    <location>
        <begin position="55"/>
        <end position="74"/>
    </location>
</feature>
<comment type="caution">
    <text evidence="3">The sequence shown here is derived from an EMBL/GenBank/DDBJ whole genome shotgun (WGS) entry which is preliminary data.</text>
</comment>
<accession>A0ABW0ZV22</accession>
<evidence type="ECO:0000256" key="2">
    <source>
        <dbReference type="SAM" id="Phobius"/>
    </source>
</evidence>
<protein>
    <submittedName>
        <fullName evidence="3">Uncharacterized protein</fullName>
    </submittedName>
</protein>
<gene>
    <name evidence="3" type="ORF">ACFPZN_15990</name>
</gene>
<proteinExistence type="predicted"/>
<dbReference type="Proteomes" id="UP001596074">
    <property type="component" value="Unassembled WGS sequence"/>
</dbReference>
<evidence type="ECO:0000256" key="1">
    <source>
        <dbReference type="SAM" id="MobiDB-lite"/>
    </source>
</evidence>
<name>A0ABW0ZV22_9ACTN</name>
<keyword evidence="2" id="KW-0812">Transmembrane</keyword>
<sequence>MSEPVREESGALGEDGGKRRRFDPGSVVTGLFFLGVAGVFVAGGVTGELVAGPQVLGPALLVGLGLVGIVRVLTRSRRH</sequence>
<keyword evidence="4" id="KW-1185">Reference proteome</keyword>
<dbReference type="RefSeq" id="WP_378282744.1">
    <property type="nucleotide sequence ID" value="NZ_JBHSON010000019.1"/>
</dbReference>
<evidence type="ECO:0000313" key="4">
    <source>
        <dbReference type="Proteomes" id="UP001596074"/>
    </source>
</evidence>